<proteinExistence type="predicted"/>
<accession>B3QZI0</accession>
<feature type="transmembrane region" description="Helical" evidence="1">
    <location>
        <begin position="15"/>
        <end position="38"/>
    </location>
</feature>
<dbReference type="Proteomes" id="UP000002020">
    <property type="component" value="Chromosome"/>
</dbReference>
<reference evidence="2 3" key="1">
    <citation type="journal article" date="2008" name="BMC Genomics">
        <title>The linear chromosome of the plant-pathogenic mycoplasma 'Candidatus Phytoplasma mali'.</title>
        <authorList>
            <person name="Kube M."/>
            <person name="Schneider B."/>
            <person name="Kuhl H."/>
            <person name="Dandekar T."/>
            <person name="Heitmann K."/>
            <person name="Migdoll A.M."/>
            <person name="Reinhardt R."/>
            <person name="Seemueller E."/>
        </authorList>
    </citation>
    <scope>NUCLEOTIDE SEQUENCE [LARGE SCALE GENOMIC DNA]</scope>
    <source>
        <strain evidence="2 3">AT</strain>
    </source>
</reference>
<evidence type="ECO:0000313" key="3">
    <source>
        <dbReference type="Proteomes" id="UP000002020"/>
    </source>
</evidence>
<evidence type="ECO:0000256" key="1">
    <source>
        <dbReference type="SAM" id="Phobius"/>
    </source>
</evidence>
<dbReference type="AlphaFoldDB" id="B3QZI0"/>
<name>B3QZI0_PHYMT</name>
<dbReference type="EMBL" id="CU469464">
    <property type="protein sequence ID" value="CAP18587.1"/>
    <property type="molecule type" value="Genomic_DNA"/>
</dbReference>
<keyword evidence="1" id="KW-0472">Membrane</keyword>
<evidence type="ECO:0000313" key="2">
    <source>
        <dbReference type="EMBL" id="CAP18587.1"/>
    </source>
</evidence>
<gene>
    <name evidence="2" type="ordered locus">ATP_00400</name>
</gene>
<protein>
    <submittedName>
        <fullName evidence="2">Uncharacterized protein</fullName>
    </submittedName>
</protein>
<keyword evidence="3" id="KW-1185">Reference proteome</keyword>
<dbReference type="STRING" id="37692.ATP_00400"/>
<keyword evidence="1" id="KW-0812">Transmembrane</keyword>
<dbReference type="KEGG" id="pml:ATP_00400"/>
<dbReference type="HOGENOM" id="CLU_2784844_0_0_14"/>
<sequence length="68" mass="8147">MVQQNPNLLLAILKFIFNFFKQVLILLCLFLISLGYLMKYSYLTSFTRLKKGNFVKLYYFIKNIKNNV</sequence>
<keyword evidence="1" id="KW-1133">Transmembrane helix</keyword>
<organism evidence="3">
    <name type="scientific">Phytoplasma mali (strain AT)</name>
    <dbReference type="NCBI Taxonomy" id="482235"/>
    <lineage>
        <taxon>Bacteria</taxon>
        <taxon>Bacillati</taxon>
        <taxon>Mycoplasmatota</taxon>
        <taxon>Mollicutes</taxon>
        <taxon>Acholeplasmatales</taxon>
        <taxon>Acholeplasmataceae</taxon>
        <taxon>Candidatus Phytoplasma</taxon>
        <taxon>16SrX (Apple proliferation group)</taxon>
    </lineage>
</organism>